<reference evidence="3" key="1">
    <citation type="submission" date="2016-04" db="EMBL/GenBank/DDBJ databases">
        <title>Comparative genomics of biotechnologically important yeasts.</title>
        <authorList>
            <consortium name="DOE Joint Genome Institute"/>
            <person name="Riley R."/>
            <person name="Haridas S."/>
            <person name="Wolfe K.H."/>
            <person name="Lopes M.R."/>
            <person name="Hittinger C.T."/>
            <person name="Goker M."/>
            <person name="Salamov A."/>
            <person name="Wisecaver J."/>
            <person name="Long T.M."/>
            <person name="Aerts A.L."/>
            <person name="Barry K."/>
            <person name="Choi C."/>
            <person name="Clum A."/>
            <person name="Coughlan A.Y."/>
            <person name="Deshpande S."/>
            <person name="Douglass A.P."/>
            <person name="Hanson S.J."/>
            <person name="Klenk H.-P."/>
            <person name="Labutti K."/>
            <person name="Lapidus A."/>
            <person name="Lindquist E."/>
            <person name="Lipzen A."/>
            <person name="Meier-Kolthoff J.P."/>
            <person name="Ohm R.A."/>
            <person name="Otillar R.P."/>
            <person name="Pangilinan J."/>
            <person name="Peng Y."/>
            <person name="Rokas A."/>
            <person name="Rosa C.A."/>
            <person name="Scheuner C."/>
            <person name="Sibirny A.A."/>
            <person name="Slot J.C."/>
            <person name="Stielow J.B."/>
            <person name="Sun H."/>
            <person name="Kurtzman C.P."/>
            <person name="Blackwell M."/>
            <person name="Grigoriev I.V."/>
            <person name="Jeffries T.W."/>
        </authorList>
    </citation>
    <scope>NUCLEOTIDE SEQUENCE [LARGE SCALE GENOMIC DNA]</scope>
    <source>
        <strain evidence="3">NRRL YB-2248</strain>
    </source>
</reference>
<dbReference type="Proteomes" id="UP000094801">
    <property type="component" value="Unassembled WGS sequence"/>
</dbReference>
<dbReference type="OrthoDB" id="445362at2759"/>
<feature type="domain" description="SPIN90/Ldb17 leucine-rich" evidence="1">
    <location>
        <begin position="207"/>
        <end position="344"/>
    </location>
</feature>
<dbReference type="InterPro" id="IPR018556">
    <property type="entry name" value="SPIN90/Ldb17_LRD"/>
</dbReference>
<sequence>IEDEDLDQCTEDEINTLLVSYLTLISNYCDKLAAGQNEERFYQKAANFIVKYNRYQVNLEFCVRKMLSLLNYIIQSNSCNLGIDMNTIDADLKEQINQTIEANEKLIRIIGWILFVNYQDKKEQIFAILREFQGFETIAGVLSNYAKISKNSSEGDDPYISNYSNYLQLFYDLCTSYEFDANELDSIESEFVEYLFKKLAISTRDQDTSNFLRFKALLILNEQFMVCNYAESGEKVINKFFVTMVEDNSIFQNFTETLILNFNREQDHVIQILMLKVLYLIFTTSSTCQWLYLNDLKVIVDIMIRELFNLSIVKEESLINTYLRVLYPMLLFSNLKTERYKSESLLDLLNYLYNAEQNSATMKRLAERCFTLDILKKPAEIPE</sequence>
<protein>
    <recommendedName>
        <fullName evidence="1">SPIN90/Ldb17 leucine-rich domain-containing protein</fullName>
    </recommendedName>
</protein>
<dbReference type="EMBL" id="KV453851">
    <property type="protein sequence ID" value="ODV85977.1"/>
    <property type="molecule type" value="Genomic_DNA"/>
</dbReference>
<dbReference type="PANTHER" id="PTHR13357:SF1">
    <property type="entry name" value="NCK-INTERACTING PROTEIN WITH SH3 DOMAIN"/>
    <property type="match status" value="1"/>
</dbReference>
<feature type="non-terminal residue" evidence="2">
    <location>
        <position position="383"/>
    </location>
</feature>
<dbReference type="GO" id="GO:0030479">
    <property type="term" value="C:actin cortical patch"/>
    <property type="evidence" value="ECO:0007669"/>
    <property type="project" value="TreeGrafter"/>
</dbReference>
<dbReference type="AlphaFoldDB" id="A0A1E4T2K4"/>
<dbReference type="InterPro" id="IPR030125">
    <property type="entry name" value="SPIN90/Ldb17"/>
</dbReference>
<dbReference type="GO" id="GO:0000147">
    <property type="term" value="P:actin cortical patch assembly"/>
    <property type="evidence" value="ECO:0007669"/>
    <property type="project" value="TreeGrafter"/>
</dbReference>
<accession>A0A1E4T2K4</accession>
<dbReference type="PANTHER" id="PTHR13357">
    <property type="entry name" value="SH3 ADAPTER PROTEIN SPIN90 NCK INTERACTING PROTEIN WITH SH3 DOMAIN"/>
    <property type="match status" value="1"/>
</dbReference>
<dbReference type="STRING" id="983967.A0A1E4T2K4"/>
<dbReference type="Pfam" id="PF09431">
    <property type="entry name" value="SPIN90_LRD"/>
    <property type="match status" value="1"/>
</dbReference>
<organism evidence="2 3">
    <name type="scientific">[Candida] arabinofermentans NRRL YB-2248</name>
    <dbReference type="NCBI Taxonomy" id="983967"/>
    <lineage>
        <taxon>Eukaryota</taxon>
        <taxon>Fungi</taxon>
        <taxon>Dikarya</taxon>
        <taxon>Ascomycota</taxon>
        <taxon>Saccharomycotina</taxon>
        <taxon>Pichiomycetes</taxon>
        <taxon>Pichiales</taxon>
        <taxon>Pichiaceae</taxon>
        <taxon>Ogataea</taxon>
        <taxon>Ogataea/Candida clade</taxon>
    </lineage>
</organism>
<keyword evidence="3" id="KW-1185">Reference proteome</keyword>
<name>A0A1E4T2K4_9ASCO</name>
<evidence type="ECO:0000313" key="2">
    <source>
        <dbReference type="EMBL" id="ODV85977.1"/>
    </source>
</evidence>
<feature type="non-terminal residue" evidence="2">
    <location>
        <position position="1"/>
    </location>
</feature>
<proteinExistence type="predicted"/>
<gene>
    <name evidence="2" type="ORF">CANARDRAFT_187258</name>
</gene>
<dbReference type="GO" id="GO:0006897">
    <property type="term" value="P:endocytosis"/>
    <property type="evidence" value="ECO:0007669"/>
    <property type="project" value="TreeGrafter"/>
</dbReference>
<dbReference type="GO" id="GO:0071933">
    <property type="term" value="F:Arp2/3 complex binding"/>
    <property type="evidence" value="ECO:0007669"/>
    <property type="project" value="TreeGrafter"/>
</dbReference>
<dbReference type="GO" id="GO:0051666">
    <property type="term" value="P:actin cortical patch localization"/>
    <property type="evidence" value="ECO:0007669"/>
    <property type="project" value="TreeGrafter"/>
</dbReference>
<evidence type="ECO:0000313" key="3">
    <source>
        <dbReference type="Proteomes" id="UP000094801"/>
    </source>
</evidence>
<evidence type="ECO:0000259" key="1">
    <source>
        <dbReference type="Pfam" id="PF09431"/>
    </source>
</evidence>